<dbReference type="PANTHER" id="PTHR32017:SF3">
    <property type="entry name" value="SPINDLE AND KINETOCHORE-ASSOCIATED PROTEIN 2"/>
    <property type="match status" value="1"/>
</dbReference>
<evidence type="ECO:0000256" key="7">
    <source>
        <dbReference type="ARBA" id="ARBA00022701"/>
    </source>
</evidence>
<keyword evidence="4" id="KW-0158">Chromosome</keyword>
<feature type="domain" description="Ska2 N-terminal" evidence="14">
    <location>
        <begin position="1"/>
        <end position="88"/>
    </location>
</feature>
<evidence type="ECO:0000256" key="10">
    <source>
        <dbReference type="ARBA" id="ARBA00023212"/>
    </source>
</evidence>
<evidence type="ECO:0000256" key="13">
    <source>
        <dbReference type="ARBA" id="ARBA00029651"/>
    </source>
</evidence>
<dbReference type="InterPro" id="IPR026762">
    <property type="entry name" value="Ska2"/>
</dbReference>
<dbReference type="GO" id="GO:0000278">
    <property type="term" value="P:mitotic cell cycle"/>
    <property type="evidence" value="ECO:0007669"/>
    <property type="project" value="TreeGrafter"/>
</dbReference>
<evidence type="ECO:0000313" key="16">
    <source>
        <dbReference type="Proteomes" id="UP000053875"/>
    </source>
</evidence>
<dbReference type="GO" id="GO:0051301">
    <property type="term" value="P:cell division"/>
    <property type="evidence" value="ECO:0007669"/>
    <property type="project" value="UniProtKB-KW"/>
</dbReference>
<reference evidence="15 16" key="1">
    <citation type="submission" date="2014-04" db="EMBL/GenBank/DDBJ databases">
        <title>Genome evolution of avian class.</title>
        <authorList>
            <person name="Zhang G."/>
            <person name="Li C."/>
        </authorList>
    </citation>
    <scope>NUCLEOTIDE SEQUENCE [LARGE SCALE GENOMIC DNA]</scope>
    <source>
        <strain evidence="15">BGI_N307</strain>
    </source>
</reference>
<dbReference type="GO" id="GO:0000940">
    <property type="term" value="C:outer kinetochore"/>
    <property type="evidence" value="ECO:0007669"/>
    <property type="project" value="InterPro"/>
</dbReference>
<feature type="non-terminal residue" evidence="15">
    <location>
        <position position="1"/>
    </location>
</feature>
<dbReference type="AlphaFoldDB" id="A0A093GJM7"/>
<proteinExistence type="inferred from homology"/>
<dbReference type="PANTHER" id="PTHR32017">
    <property type="entry name" value="SPINDLE AND KINETOCHORE-ASSOCIATED PROTEIN 2"/>
    <property type="match status" value="1"/>
</dbReference>
<keyword evidence="6" id="KW-0132">Cell division</keyword>
<keyword evidence="11" id="KW-0131">Cell cycle</keyword>
<keyword evidence="12" id="KW-0137">Centromere</keyword>
<dbReference type="InterPro" id="IPR042091">
    <property type="entry name" value="Ska2_N"/>
</dbReference>
<evidence type="ECO:0000256" key="9">
    <source>
        <dbReference type="ARBA" id="ARBA00022838"/>
    </source>
</evidence>
<dbReference type="GO" id="GO:0008017">
    <property type="term" value="F:microtubule binding"/>
    <property type="evidence" value="ECO:0007669"/>
    <property type="project" value="InterPro"/>
</dbReference>
<gene>
    <name evidence="15" type="ORF">N307_07297</name>
</gene>
<protein>
    <recommendedName>
        <fullName evidence="13">Protein FAM33A</fullName>
    </recommendedName>
</protein>
<dbReference type="GO" id="GO:0005876">
    <property type="term" value="C:spindle microtubule"/>
    <property type="evidence" value="ECO:0007669"/>
    <property type="project" value="InterPro"/>
</dbReference>
<keyword evidence="8" id="KW-0498">Mitosis</keyword>
<keyword evidence="7" id="KW-0493">Microtubule</keyword>
<keyword evidence="9" id="KW-0995">Kinetochore</keyword>
<dbReference type="STRING" id="118200.A0A093GJM7"/>
<dbReference type="Pfam" id="PF16740">
    <property type="entry name" value="SKA2"/>
    <property type="match status" value="1"/>
</dbReference>
<evidence type="ECO:0000256" key="4">
    <source>
        <dbReference type="ARBA" id="ARBA00022454"/>
    </source>
</evidence>
<evidence type="ECO:0000256" key="8">
    <source>
        <dbReference type="ARBA" id="ARBA00022776"/>
    </source>
</evidence>
<comment type="subcellular location">
    <subcellularLocation>
        <location evidence="2">Chromosome</location>
        <location evidence="2">Centromere</location>
        <location evidence="2">Kinetochore</location>
    </subcellularLocation>
    <subcellularLocation>
        <location evidence="1">Cytoplasm</location>
        <location evidence="1">Cytoskeleton</location>
        <location evidence="1">Spindle</location>
    </subcellularLocation>
</comment>
<keyword evidence="10" id="KW-0206">Cytoskeleton</keyword>
<feature type="non-terminal residue" evidence="15">
    <location>
        <position position="89"/>
    </location>
</feature>
<evidence type="ECO:0000256" key="12">
    <source>
        <dbReference type="ARBA" id="ARBA00023328"/>
    </source>
</evidence>
<evidence type="ECO:0000259" key="14">
    <source>
        <dbReference type="Pfam" id="PF16740"/>
    </source>
</evidence>
<organism evidence="15 16">
    <name type="scientific">Dryobates pubescens</name>
    <name type="common">Downy woodpecker</name>
    <name type="synonym">Picoides pubescens</name>
    <dbReference type="NCBI Taxonomy" id="118200"/>
    <lineage>
        <taxon>Eukaryota</taxon>
        <taxon>Metazoa</taxon>
        <taxon>Chordata</taxon>
        <taxon>Craniata</taxon>
        <taxon>Vertebrata</taxon>
        <taxon>Euteleostomi</taxon>
        <taxon>Archelosauria</taxon>
        <taxon>Archosauria</taxon>
        <taxon>Dinosauria</taxon>
        <taxon>Saurischia</taxon>
        <taxon>Theropoda</taxon>
        <taxon>Coelurosauria</taxon>
        <taxon>Aves</taxon>
        <taxon>Neognathae</taxon>
        <taxon>Neoaves</taxon>
        <taxon>Telluraves</taxon>
        <taxon>Coraciimorphae</taxon>
        <taxon>Piciformes</taxon>
        <taxon>Picidae</taxon>
        <taxon>Dryobates</taxon>
    </lineage>
</organism>
<dbReference type="Proteomes" id="UP000053875">
    <property type="component" value="Unassembled WGS sequence"/>
</dbReference>
<evidence type="ECO:0000256" key="11">
    <source>
        <dbReference type="ARBA" id="ARBA00023306"/>
    </source>
</evidence>
<evidence type="ECO:0000256" key="1">
    <source>
        <dbReference type="ARBA" id="ARBA00004186"/>
    </source>
</evidence>
<dbReference type="Gene3D" id="6.10.250.1380">
    <property type="match status" value="1"/>
</dbReference>
<sequence>FQKAEADLDYIQHKVEYEIRKSLPDDSAAEENPVAVLEELAVVKSRYKTLCMKLDKISTEQRESMAAIRAAVEKTMKMVQTLQQHTDLE</sequence>
<evidence type="ECO:0000256" key="2">
    <source>
        <dbReference type="ARBA" id="ARBA00004629"/>
    </source>
</evidence>
<evidence type="ECO:0000256" key="6">
    <source>
        <dbReference type="ARBA" id="ARBA00022618"/>
    </source>
</evidence>
<accession>A0A093GJM7</accession>
<dbReference type="GO" id="GO:0007059">
    <property type="term" value="P:chromosome segregation"/>
    <property type="evidence" value="ECO:0007669"/>
    <property type="project" value="InterPro"/>
</dbReference>
<name>A0A093GJM7_DRYPU</name>
<evidence type="ECO:0000313" key="15">
    <source>
        <dbReference type="EMBL" id="KFV69433.1"/>
    </source>
</evidence>
<keyword evidence="16" id="KW-1185">Reference proteome</keyword>
<evidence type="ECO:0000256" key="5">
    <source>
        <dbReference type="ARBA" id="ARBA00022490"/>
    </source>
</evidence>
<dbReference type="EMBL" id="KL216427">
    <property type="protein sequence ID" value="KFV69433.1"/>
    <property type="molecule type" value="Genomic_DNA"/>
</dbReference>
<comment type="similarity">
    <text evidence="3">Belongs to the SKA2 family.</text>
</comment>
<evidence type="ECO:0000256" key="3">
    <source>
        <dbReference type="ARBA" id="ARBA00010684"/>
    </source>
</evidence>
<keyword evidence="5" id="KW-0963">Cytoplasm</keyword>